<dbReference type="Pfam" id="PF14377">
    <property type="entry name" value="UBM"/>
    <property type="match status" value="3"/>
</dbReference>
<comment type="subcellular location">
    <subcellularLocation>
        <location evidence="2">Nucleus</location>
    </subcellularLocation>
</comment>
<keyword evidence="8" id="KW-0509">mRNA transport</keyword>
<dbReference type="Gene3D" id="3.30.2160.10">
    <property type="entry name" value="Hect, E3 ligase catalytic domain"/>
    <property type="match status" value="1"/>
</dbReference>
<feature type="compositionally biased region" description="Basic residues" evidence="12">
    <location>
        <begin position="677"/>
        <end position="689"/>
    </location>
</feature>
<feature type="region of interest" description="Disordered" evidence="12">
    <location>
        <begin position="551"/>
        <end position="575"/>
    </location>
</feature>
<feature type="region of interest" description="Disordered" evidence="12">
    <location>
        <begin position="719"/>
        <end position="740"/>
    </location>
</feature>
<feature type="domain" description="HECT" evidence="13">
    <location>
        <begin position="1312"/>
        <end position="1649"/>
    </location>
</feature>
<keyword evidence="9" id="KW-0539">Nucleus</keyword>
<feature type="region of interest" description="Disordered" evidence="12">
    <location>
        <begin position="817"/>
        <end position="882"/>
    </location>
</feature>
<keyword evidence="5" id="KW-0813">Transport</keyword>
<evidence type="ECO:0000256" key="5">
    <source>
        <dbReference type="ARBA" id="ARBA00022448"/>
    </source>
</evidence>
<dbReference type="GO" id="GO:0005634">
    <property type="term" value="C:nucleus"/>
    <property type="evidence" value="ECO:0007669"/>
    <property type="project" value="UniProtKB-SubCell"/>
</dbReference>
<dbReference type="FunFam" id="3.90.1750.10:FF:000003">
    <property type="entry name" value="E3 ubiquitin-protein ligase UPL1"/>
    <property type="match status" value="1"/>
</dbReference>
<feature type="compositionally biased region" description="Polar residues" evidence="12">
    <location>
        <begin position="719"/>
        <end position="735"/>
    </location>
</feature>
<feature type="compositionally biased region" description="Polar residues" evidence="12">
    <location>
        <begin position="121"/>
        <end position="170"/>
    </location>
</feature>
<dbReference type="FunFam" id="3.30.2410.10:FF:000004">
    <property type="entry name" value="E3 ubiquitin-protein ligase HUWE1, variant"/>
    <property type="match status" value="1"/>
</dbReference>
<protein>
    <recommendedName>
        <fullName evidence="4">HECT-type E3 ubiquitin transferase</fullName>
        <ecNumber evidence="4">2.3.2.26</ecNumber>
    </recommendedName>
</protein>
<dbReference type="PANTHER" id="PTHR11254">
    <property type="entry name" value="HECT DOMAIN UBIQUITIN-PROTEIN LIGASE"/>
    <property type="match status" value="1"/>
</dbReference>
<dbReference type="SMART" id="SM00119">
    <property type="entry name" value="HECTc"/>
    <property type="match status" value="1"/>
</dbReference>
<dbReference type="InterPro" id="IPR035983">
    <property type="entry name" value="Hect_E3_ubiquitin_ligase"/>
</dbReference>
<sequence>MLFGHEIMDIILLSRHHIYKVLEERRHEVFKLRIAESEVGTSSPVVISSPCEPTVAVPALASNSKSTTEPAVTFTNPVVTNVIVTLENSENTGDSPTECTTTAQIPLTPDVVSPAETLEISSNSEVPNTGDQGESSNTTTNTTAGQSETQPTTTSTAENISNLVVSNTAPTRPPVMMTDEETIQSLVEGGMDPSFLDALPEEMRQEVIADHRYARQVQQQISSMSLPEHINSEWLTGLPPHIQEEVLAQFRQEQQQQRQSSAQPPTTQSTNTNPSEQLTQPATSQSNTDSNTAFLASLPPSVLREVLADMEESQFETLPQHLVTEANRLRREHEERYARAVQNGLLSHSNDTRPDHIWRNFTTASGLIGGHGRWDVRFNSINQFLRHLDSVGGSLGSNNSLSVRSAAGICGRELVDHEGLTCIIVVLISMSTCSYHKKHIVPTIKRVLRNLACHTNTRNWIVNTLISLFSGLCEKPLSNLRLTHTTDNYEMITNSSRFNQSSSSTTSTVEGEFDYSQKSSSNYKNNTLFNAGFEAALGCWVRIFHPVPQNPTVASSHPQNNDESHTIGSNSTNNNPVRYIIHPQAAVSVAGVLLETLNELTQSFPSHFYPAEASQISETTSDMKSLPLLASSSRVVTSQNIDIPTTSFWEIFSRLSQPTSPASSTTTGSTTTTTRPSIRRTRISSRKRPLSISDKQSNDSLLESTSSVKVCVNPYNSSSQLNTTTSADTSFPAENTENESVKEIHDAAAKQQNSSKSTPNCFIALSELLCHQMLHDRPVNQERLVIIIAGIVKDFLLSRSHSDISVAQASTHPNNLITPTTTVNTLTGSSNQQAPTYNPVDRPATSSSVTNTSPTTPVPETQSSSVVSTLSTTSTIPSRPNDLMDPLRSHVIEATCQLVLAPKFTESARAITSQLLTDLAHANHLMKETILRLLCDTAGQLISKISIQLQSLILEVDNRLKDELPVQSTSKQYQSKPSTSRYPPDISRISSFDTLPDRFGTPGQMVVVSGDSRQQAAAAKFTDLQLTSSEPFTYPNNDQCRLRGVLGLMLRISAGDSSLVGTKSISVSSNDLLSTVPGVNEFWNYMCQAFERLQALNDQNAVLLLQPLLEVFCLAHVHLLKDSILLRQRPTNTRSNRSNSCSTGASSYIDLVPLLHICVESSSQSEFDSNRSSTTDHLGHLYFDLGGPLSPSGTTAGEDEELTIEGSATSCCTLTSQNSQSRNPIIQFADKYRRGLSQVLRQYGANIGESPFSVFLAYPRVLDFDVKRRFFRQQLQSLSNRSSASSRLDDEPITVSRERIFEDSYARLHRKSVNEWKHKFVIRFLNEEGQDAGGPLREWFLLMSREIFNPNYCLFRVSPADRVTYTINPSSYINSNHLSYFKFVGRFIAKAIYDNKLLECYFTRAFYKHILGVPVKCSDLESEDYEFFKGLEFLLSHNVSDLGYELTFSTEINEFGKTDTRDLIENGRNVPVTESNKKEYVRLVCQERMTGAIRQQLDAFLSGFYDIIPKRMISIFNEQELELLISGLPNIDISDLKANTVYSKYQPNSPQIEWFWQALESFDQEDLARFLQFVTGTSKVPLGGFTNLEGMHGATKFQISRAAISSTSHLPSAHTCFNTLVLPAYENYEQLRSRLLMAIRECSEGYGMA</sequence>
<dbReference type="WBParaSite" id="TREG1_91830.1">
    <property type="protein sequence ID" value="TREG1_91830.1"/>
    <property type="gene ID" value="TREG1_91830"/>
</dbReference>
<dbReference type="InterPro" id="IPR025527">
    <property type="entry name" value="HUWE1/Rev1_UBM"/>
</dbReference>
<feature type="region of interest" description="Disordered" evidence="12">
    <location>
        <begin position="88"/>
        <end position="109"/>
    </location>
</feature>
<dbReference type="PROSITE" id="PS50237">
    <property type="entry name" value="HECT"/>
    <property type="match status" value="1"/>
</dbReference>
<evidence type="ECO:0000256" key="3">
    <source>
        <dbReference type="ARBA" id="ARBA00004906"/>
    </source>
</evidence>
<evidence type="ECO:0000259" key="13">
    <source>
        <dbReference type="PROSITE" id="PS50237"/>
    </source>
</evidence>
<feature type="compositionally biased region" description="Low complexity" evidence="12">
    <location>
        <begin position="817"/>
        <end position="827"/>
    </location>
</feature>
<dbReference type="GO" id="GO:0061630">
    <property type="term" value="F:ubiquitin protein ligase activity"/>
    <property type="evidence" value="ECO:0007669"/>
    <property type="project" value="UniProtKB-EC"/>
</dbReference>
<evidence type="ECO:0000256" key="4">
    <source>
        <dbReference type="ARBA" id="ARBA00012485"/>
    </source>
</evidence>
<evidence type="ECO:0000313" key="14">
    <source>
        <dbReference type="Proteomes" id="UP000050795"/>
    </source>
</evidence>
<keyword evidence="6" id="KW-0808">Transferase</keyword>
<dbReference type="Proteomes" id="UP000050795">
    <property type="component" value="Unassembled WGS sequence"/>
</dbReference>
<comment type="pathway">
    <text evidence="3">Protein modification; protein ubiquitination.</text>
</comment>
<feature type="active site" description="Glycyl thioester intermediate" evidence="11">
    <location>
        <position position="1616"/>
    </location>
</feature>
<dbReference type="PANTHER" id="PTHR11254:SF67">
    <property type="entry name" value="E3 UBIQUITIN-PROTEIN LIGASE HUWE1"/>
    <property type="match status" value="1"/>
</dbReference>
<dbReference type="FunFam" id="3.30.2160.10:FF:000001">
    <property type="entry name" value="E3 ubiquitin-protein ligase NEDD4-like"/>
    <property type="match status" value="1"/>
</dbReference>
<proteinExistence type="inferred from homology"/>
<feature type="region of interest" description="Disordered" evidence="12">
    <location>
        <begin position="121"/>
        <end position="175"/>
    </location>
</feature>
<keyword evidence="7 11" id="KW-0833">Ubl conjugation pathway</keyword>
<dbReference type="CDD" id="cd00078">
    <property type="entry name" value="HECTc"/>
    <property type="match status" value="1"/>
</dbReference>
<dbReference type="Gene3D" id="3.30.2410.10">
    <property type="entry name" value="Hect, E3 ligase catalytic domain"/>
    <property type="match status" value="1"/>
</dbReference>
<evidence type="ECO:0000256" key="6">
    <source>
        <dbReference type="ARBA" id="ARBA00022679"/>
    </source>
</evidence>
<accession>A0AA85KNZ4</accession>
<dbReference type="GO" id="GO:0000209">
    <property type="term" value="P:protein polyubiquitination"/>
    <property type="evidence" value="ECO:0007669"/>
    <property type="project" value="TreeGrafter"/>
</dbReference>
<keyword evidence="14" id="KW-1185">Reference proteome</keyword>
<feature type="compositionally biased region" description="Polar residues" evidence="12">
    <location>
        <begin position="88"/>
        <end position="105"/>
    </location>
</feature>
<feature type="region of interest" description="Disordered" evidence="12">
    <location>
        <begin position="250"/>
        <end position="293"/>
    </location>
</feature>
<feature type="compositionally biased region" description="Low complexity" evidence="12">
    <location>
        <begin position="250"/>
        <end position="277"/>
    </location>
</feature>
<comment type="similarity">
    <text evidence="10">Belongs to the UPL family. TOM1/PTR1 subfamily.</text>
</comment>
<dbReference type="GO" id="GO:0005737">
    <property type="term" value="C:cytoplasm"/>
    <property type="evidence" value="ECO:0007669"/>
    <property type="project" value="TreeGrafter"/>
</dbReference>
<evidence type="ECO:0000256" key="10">
    <source>
        <dbReference type="ARBA" id="ARBA00034494"/>
    </source>
</evidence>
<evidence type="ECO:0000313" key="15">
    <source>
        <dbReference type="WBParaSite" id="TREG1_91830.1"/>
    </source>
</evidence>
<dbReference type="Pfam" id="PF00632">
    <property type="entry name" value="HECT"/>
    <property type="match status" value="1"/>
</dbReference>
<dbReference type="SUPFAM" id="SSF56204">
    <property type="entry name" value="Hect, E3 ligase catalytic domain"/>
    <property type="match status" value="1"/>
</dbReference>
<organism evidence="14 15">
    <name type="scientific">Trichobilharzia regenti</name>
    <name type="common">Nasal bird schistosome</name>
    <dbReference type="NCBI Taxonomy" id="157069"/>
    <lineage>
        <taxon>Eukaryota</taxon>
        <taxon>Metazoa</taxon>
        <taxon>Spiralia</taxon>
        <taxon>Lophotrochozoa</taxon>
        <taxon>Platyhelminthes</taxon>
        <taxon>Trematoda</taxon>
        <taxon>Digenea</taxon>
        <taxon>Strigeidida</taxon>
        <taxon>Schistosomatoidea</taxon>
        <taxon>Schistosomatidae</taxon>
        <taxon>Trichobilharzia</taxon>
    </lineage>
</organism>
<dbReference type="GO" id="GO:0006511">
    <property type="term" value="P:ubiquitin-dependent protein catabolic process"/>
    <property type="evidence" value="ECO:0007669"/>
    <property type="project" value="TreeGrafter"/>
</dbReference>
<feature type="compositionally biased region" description="Polar residues" evidence="12">
    <location>
        <begin position="278"/>
        <end position="293"/>
    </location>
</feature>
<dbReference type="EC" id="2.3.2.26" evidence="4"/>
<feature type="compositionally biased region" description="Low complexity" evidence="12">
    <location>
        <begin position="658"/>
        <end position="676"/>
    </location>
</feature>
<evidence type="ECO:0000256" key="12">
    <source>
        <dbReference type="SAM" id="MobiDB-lite"/>
    </source>
</evidence>
<dbReference type="InterPro" id="IPR050409">
    <property type="entry name" value="E3_ubiq-protein_ligase"/>
</dbReference>
<evidence type="ECO:0000256" key="11">
    <source>
        <dbReference type="PROSITE-ProRule" id="PRU00104"/>
    </source>
</evidence>
<evidence type="ECO:0000256" key="9">
    <source>
        <dbReference type="ARBA" id="ARBA00023242"/>
    </source>
</evidence>
<dbReference type="Gene3D" id="3.90.1750.10">
    <property type="entry name" value="Hect, E3 ligase catalytic domains"/>
    <property type="match status" value="1"/>
</dbReference>
<feature type="compositionally biased region" description="Low complexity" evidence="12">
    <location>
        <begin position="843"/>
        <end position="875"/>
    </location>
</feature>
<feature type="compositionally biased region" description="Polar residues" evidence="12">
    <location>
        <begin position="966"/>
        <end position="981"/>
    </location>
</feature>
<name>A0AA85KNZ4_TRIRE</name>
<feature type="region of interest" description="Disordered" evidence="12">
    <location>
        <begin position="657"/>
        <end position="698"/>
    </location>
</feature>
<reference evidence="15" key="2">
    <citation type="submission" date="2023-11" db="UniProtKB">
        <authorList>
            <consortium name="WormBaseParasite"/>
        </authorList>
    </citation>
    <scope>IDENTIFICATION</scope>
</reference>
<evidence type="ECO:0000256" key="7">
    <source>
        <dbReference type="ARBA" id="ARBA00022786"/>
    </source>
</evidence>
<evidence type="ECO:0000256" key="1">
    <source>
        <dbReference type="ARBA" id="ARBA00000885"/>
    </source>
</evidence>
<comment type="catalytic activity">
    <reaction evidence="1">
        <text>S-ubiquitinyl-[E2 ubiquitin-conjugating enzyme]-L-cysteine + [acceptor protein]-L-lysine = [E2 ubiquitin-conjugating enzyme]-L-cysteine + N(6)-ubiquitinyl-[acceptor protein]-L-lysine.</text>
        <dbReference type="EC" id="2.3.2.26"/>
    </reaction>
</comment>
<evidence type="ECO:0000256" key="2">
    <source>
        <dbReference type="ARBA" id="ARBA00004123"/>
    </source>
</evidence>
<reference evidence="14" key="1">
    <citation type="submission" date="2022-06" db="EMBL/GenBank/DDBJ databases">
        <authorList>
            <person name="Berger JAMES D."/>
            <person name="Berger JAMES D."/>
        </authorList>
    </citation>
    <scope>NUCLEOTIDE SEQUENCE [LARGE SCALE GENOMIC DNA]</scope>
</reference>
<evidence type="ECO:0000256" key="8">
    <source>
        <dbReference type="ARBA" id="ARBA00022816"/>
    </source>
</evidence>
<dbReference type="GO" id="GO:0051028">
    <property type="term" value="P:mRNA transport"/>
    <property type="evidence" value="ECO:0007669"/>
    <property type="project" value="UniProtKB-KW"/>
</dbReference>
<dbReference type="InterPro" id="IPR000569">
    <property type="entry name" value="HECT_dom"/>
</dbReference>
<feature type="region of interest" description="Disordered" evidence="12">
    <location>
        <begin position="966"/>
        <end position="987"/>
    </location>
</feature>
<feature type="compositionally biased region" description="Polar residues" evidence="12">
    <location>
        <begin position="566"/>
        <end position="575"/>
    </location>
</feature>